<dbReference type="PATRIC" id="fig|889378.3.peg.184"/>
<dbReference type="SFLD" id="SFLDG01082">
    <property type="entry name" value="B12-binding_domain_containing"/>
    <property type="match status" value="1"/>
</dbReference>
<dbReference type="Gene3D" id="3.80.30.20">
    <property type="entry name" value="tm_1862 like domain"/>
    <property type="match status" value="1"/>
</dbReference>
<dbReference type="PANTHER" id="PTHR43409">
    <property type="entry name" value="ANAEROBIC MAGNESIUM-PROTOPORPHYRIN IX MONOMETHYL ESTER CYCLASE-RELATED"/>
    <property type="match status" value="1"/>
</dbReference>
<comment type="cofactor">
    <cofactor evidence="1">
        <name>[4Fe-4S] cluster</name>
        <dbReference type="ChEBI" id="CHEBI:49883"/>
    </cofactor>
</comment>
<evidence type="ECO:0000313" key="9">
    <source>
        <dbReference type="Proteomes" id="UP000007383"/>
    </source>
</evidence>
<dbReference type="Pfam" id="PF02310">
    <property type="entry name" value="B12-binding"/>
    <property type="match status" value="1"/>
</dbReference>
<dbReference type="STRING" id="889378.Spiaf_0181"/>
<dbReference type="InterPro" id="IPR058240">
    <property type="entry name" value="rSAM_sf"/>
</dbReference>
<dbReference type="HOGENOM" id="CLU_021572_1_1_12"/>
<evidence type="ECO:0000256" key="4">
    <source>
        <dbReference type="ARBA" id="ARBA00023004"/>
    </source>
</evidence>
<dbReference type="EMBL" id="CP003282">
    <property type="protein sequence ID" value="AFG36290.1"/>
    <property type="molecule type" value="Genomic_DNA"/>
</dbReference>
<dbReference type="Gene3D" id="3.40.50.280">
    <property type="entry name" value="Cobalamin-binding domain"/>
    <property type="match status" value="1"/>
</dbReference>
<evidence type="ECO:0000256" key="5">
    <source>
        <dbReference type="ARBA" id="ARBA00023014"/>
    </source>
</evidence>
<reference evidence="9" key="1">
    <citation type="journal article" date="2013" name="Stand. Genomic Sci.">
        <title>Complete genome sequence of the halophilic bacterium Spirochaeta africana type strain (Z-7692(T)) from the alkaline Lake Magadi in the East African Rift.</title>
        <authorList>
            <person name="Liolos K."/>
            <person name="Abt B."/>
            <person name="Scheuner C."/>
            <person name="Teshima H."/>
            <person name="Held B."/>
            <person name="Lapidus A."/>
            <person name="Nolan M."/>
            <person name="Lucas S."/>
            <person name="Deshpande S."/>
            <person name="Cheng J.F."/>
            <person name="Tapia R."/>
            <person name="Goodwin L.A."/>
            <person name="Pitluck S."/>
            <person name="Pagani I."/>
            <person name="Ivanova N."/>
            <person name="Mavromatis K."/>
            <person name="Mikhailova N."/>
            <person name="Huntemann M."/>
            <person name="Pati A."/>
            <person name="Chen A."/>
            <person name="Palaniappan K."/>
            <person name="Land M."/>
            <person name="Rohde M."/>
            <person name="Tindall B.J."/>
            <person name="Detter J.C."/>
            <person name="Goker M."/>
            <person name="Bristow J."/>
            <person name="Eisen J.A."/>
            <person name="Markowitz V."/>
            <person name="Hugenholtz P."/>
            <person name="Woyke T."/>
            <person name="Klenk H.P."/>
            <person name="Kyrpides N.C."/>
        </authorList>
    </citation>
    <scope>NUCLEOTIDE SEQUENCE</scope>
    <source>
        <strain evidence="9">ATCC 700263 / DSM 8902 / Z-7692</strain>
    </source>
</reference>
<dbReference type="PROSITE" id="PS51332">
    <property type="entry name" value="B12_BINDING"/>
    <property type="match status" value="1"/>
</dbReference>
<sequence>MGYTGRVKIPVCAGIPAAGNTTDPEILLVSVNAGFIHASLGLRSLLANLGEFESRAGILEGTRRLGVPALAAAVAELSPLIVGVSVSIWNHGESRELLSLLRSALPEVWLVVGGPEAGYLPADHGLFLHADVLIRGEGELAFARLCGELLGSAAGVVRRSGNAGLREISGHIPDLSGVQLPYARLHDSDLRHRLIYVETSRGCPFGCEFCLSSVQGRVRCFPLEPVLEEIRQLYARGGRWFKMIDRSFNIDIPRARRTLEFFLALFRSGRNPDAYVQFEVVPDRLPYELRDLISQFPPGTLRLEVGIQTFNNEVAARINRRQNQRKTLDNLAFLAHASPAVIHADLIIGLPGEDLASFAAGFDRLWQLRPGEIQLGVLKALPGTSLHRHDHAWGMVWNSEPPYEILQTGAIDRAVMDELKILAKYWELVVNRGRFPDLVERLLPLESDHSAFARFRTLSRALYAHFGRTWGIDAAELGEVAYNCLDASVYPGRT</sequence>
<keyword evidence="4" id="KW-0408">Iron</keyword>
<feature type="domain" description="Radical SAM core" evidence="7">
    <location>
        <begin position="189"/>
        <end position="417"/>
    </location>
</feature>
<dbReference type="Proteomes" id="UP000007383">
    <property type="component" value="Chromosome"/>
</dbReference>
<dbReference type="GO" id="GO:0046872">
    <property type="term" value="F:metal ion binding"/>
    <property type="evidence" value="ECO:0007669"/>
    <property type="project" value="UniProtKB-KW"/>
</dbReference>
<dbReference type="GO" id="GO:0005829">
    <property type="term" value="C:cytosol"/>
    <property type="evidence" value="ECO:0007669"/>
    <property type="project" value="TreeGrafter"/>
</dbReference>
<evidence type="ECO:0000313" key="8">
    <source>
        <dbReference type="EMBL" id="AFG36290.1"/>
    </source>
</evidence>
<dbReference type="SMART" id="SM00729">
    <property type="entry name" value="Elp3"/>
    <property type="match status" value="1"/>
</dbReference>
<proteinExistence type="predicted"/>
<dbReference type="InterPro" id="IPR023404">
    <property type="entry name" value="rSAM_horseshoe"/>
</dbReference>
<keyword evidence="5" id="KW-0411">Iron-sulfur</keyword>
<evidence type="ECO:0000256" key="2">
    <source>
        <dbReference type="ARBA" id="ARBA00022691"/>
    </source>
</evidence>
<dbReference type="PANTHER" id="PTHR43409:SF16">
    <property type="entry name" value="SLR0320 PROTEIN"/>
    <property type="match status" value="1"/>
</dbReference>
<evidence type="ECO:0000256" key="1">
    <source>
        <dbReference type="ARBA" id="ARBA00001966"/>
    </source>
</evidence>
<feature type="domain" description="B12-binding" evidence="6">
    <location>
        <begin position="24"/>
        <end position="156"/>
    </location>
</feature>
<dbReference type="InterPro" id="IPR006638">
    <property type="entry name" value="Elp3/MiaA/NifB-like_rSAM"/>
</dbReference>
<dbReference type="Pfam" id="PF04055">
    <property type="entry name" value="Radical_SAM"/>
    <property type="match status" value="1"/>
</dbReference>
<keyword evidence="2" id="KW-0949">S-adenosyl-L-methionine</keyword>
<dbReference type="SUPFAM" id="SSF102114">
    <property type="entry name" value="Radical SAM enzymes"/>
    <property type="match status" value="1"/>
</dbReference>
<dbReference type="GO" id="GO:0031419">
    <property type="term" value="F:cobalamin binding"/>
    <property type="evidence" value="ECO:0007669"/>
    <property type="project" value="InterPro"/>
</dbReference>
<evidence type="ECO:0000259" key="6">
    <source>
        <dbReference type="PROSITE" id="PS51332"/>
    </source>
</evidence>
<dbReference type="GO" id="GO:0003824">
    <property type="term" value="F:catalytic activity"/>
    <property type="evidence" value="ECO:0007669"/>
    <property type="project" value="InterPro"/>
</dbReference>
<dbReference type="eggNOG" id="COG1032">
    <property type="taxonomic scope" value="Bacteria"/>
</dbReference>
<dbReference type="InterPro" id="IPR051198">
    <property type="entry name" value="BchE-like"/>
</dbReference>
<dbReference type="GO" id="GO:0051536">
    <property type="term" value="F:iron-sulfur cluster binding"/>
    <property type="evidence" value="ECO:0007669"/>
    <property type="project" value="UniProtKB-KW"/>
</dbReference>
<dbReference type="InterPro" id="IPR006158">
    <property type="entry name" value="Cobalamin-bd"/>
</dbReference>
<protein>
    <submittedName>
        <fullName evidence="8">Fe-S oxidoreductase</fullName>
    </submittedName>
</protein>
<keyword evidence="3" id="KW-0479">Metal-binding</keyword>
<accession>H9UFJ7</accession>
<keyword evidence="9" id="KW-1185">Reference proteome</keyword>
<dbReference type="SFLD" id="SFLDS00029">
    <property type="entry name" value="Radical_SAM"/>
    <property type="match status" value="1"/>
</dbReference>
<name>H9UFJ7_SPIAZ</name>
<dbReference type="InterPro" id="IPR007197">
    <property type="entry name" value="rSAM"/>
</dbReference>
<dbReference type="PROSITE" id="PS51918">
    <property type="entry name" value="RADICAL_SAM"/>
    <property type="match status" value="1"/>
</dbReference>
<dbReference type="CDD" id="cd01335">
    <property type="entry name" value="Radical_SAM"/>
    <property type="match status" value="1"/>
</dbReference>
<dbReference type="KEGG" id="sfc:Spiaf_0181"/>
<dbReference type="AlphaFoldDB" id="H9UFJ7"/>
<evidence type="ECO:0000256" key="3">
    <source>
        <dbReference type="ARBA" id="ARBA00022723"/>
    </source>
</evidence>
<evidence type="ECO:0000259" key="7">
    <source>
        <dbReference type="PROSITE" id="PS51918"/>
    </source>
</evidence>
<organism evidence="8 9">
    <name type="scientific">Spirochaeta africana (strain ATCC 700263 / DSM 8902 / Z-7692)</name>
    <dbReference type="NCBI Taxonomy" id="889378"/>
    <lineage>
        <taxon>Bacteria</taxon>
        <taxon>Pseudomonadati</taxon>
        <taxon>Spirochaetota</taxon>
        <taxon>Spirochaetia</taxon>
        <taxon>Spirochaetales</taxon>
        <taxon>Spirochaetaceae</taxon>
        <taxon>Spirochaeta</taxon>
    </lineage>
</organism>
<gene>
    <name evidence="8" type="ordered locus">Spiaf_0181</name>
</gene>